<feature type="non-terminal residue" evidence="1">
    <location>
        <position position="1"/>
    </location>
</feature>
<gene>
    <name evidence="1" type="ORF">L195_g059201</name>
</gene>
<name>A0A2K3JWN9_TRIPR</name>
<evidence type="ECO:0000313" key="2">
    <source>
        <dbReference type="Proteomes" id="UP000236291"/>
    </source>
</evidence>
<protein>
    <submittedName>
        <fullName evidence="1">Uncharacterized protein</fullName>
    </submittedName>
</protein>
<dbReference type="EMBL" id="ASHM01127756">
    <property type="protein sequence ID" value="PNX58457.1"/>
    <property type="molecule type" value="Genomic_DNA"/>
</dbReference>
<dbReference type="Proteomes" id="UP000236291">
    <property type="component" value="Unassembled WGS sequence"/>
</dbReference>
<dbReference type="AlphaFoldDB" id="A0A2K3JWN9"/>
<organism evidence="1 2">
    <name type="scientific">Trifolium pratense</name>
    <name type="common">Red clover</name>
    <dbReference type="NCBI Taxonomy" id="57577"/>
    <lineage>
        <taxon>Eukaryota</taxon>
        <taxon>Viridiplantae</taxon>
        <taxon>Streptophyta</taxon>
        <taxon>Embryophyta</taxon>
        <taxon>Tracheophyta</taxon>
        <taxon>Spermatophyta</taxon>
        <taxon>Magnoliopsida</taxon>
        <taxon>eudicotyledons</taxon>
        <taxon>Gunneridae</taxon>
        <taxon>Pentapetalae</taxon>
        <taxon>rosids</taxon>
        <taxon>fabids</taxon>
        <taxon>Fabales</taxon>
        <taxon>Fabaceae</taxon>
        <taxon>Papilionoideae</taxon>
        <taxon>50 kb inversion clade</taxon>
        <taxon>NPAAA clade</taxon>
        <taxon>Hologalegina</taxon>
        <taxon>IRL clade</taxon>
        <taxon>Trifolieae</taxon>
        <taxon>Trifolium</taxon>
    </lineage>
</organism>
<comment type="caution">
    <text evidence="1">The sequence shown here is derived from an EMBL/GenBank/DDBJ whole genome shotgun (WGS) entry which is preliminary data.</text>
</comment>
<accession>A0A2K3JWN9</accession>
<proteinExistence type="predicted"/>
<reference evidence="1 2" key="1">
    <citation type="journal article" date="2014" name="Am. J. Bot.">
        <title>Genome assembly and annotation for red clover (Trifolium pratense; Fabaceae).</title>
        <authorList>
            <person name="Istvanek J."/>
            <person name="Jaros M."/>
            <person name="Krenek A."/>
            <person name="Repkova J."/>
        </authorList>
    </citation>
    <scope>NUCLEOTIDE SEQUENCE [LARGE SCALE GENOMIC DNA]</scope>
    <source>
        <strain evidence="2">cv. Tatra</strain>
        <tissue evidence="1">Young leaves</tissue>
    </source>
</reference>
<sequence length="50" mass="5580">DSHSRRIGMTKLRDGLYLMNLSAPAGNVVSTLSNCIPKSAIWHFRLEHVS</sequence>
<evidence type="ECO:0000313" key="1">
    <source>
        <dbReference type="EMBL" id="PNX58457.1"/>
    </source>
</evidence>
<reference evidence="1 2" key="2">
    <citation type="journal article" date="2017" name="Front. Plant Sci.">
        <title>Gene Classification and Mining of Molecular Markers Useful in Red Clover (Trifolium pratense) Breeding.</title>
        <authorList>
            <person name="Istvanek J."/>
            <person name="Dluhosova J."/>
            <person name="Dluhos P."/>
            <person name="Patkova L."/>
            <person name="Nedelnik J."/>
            <person name="Repkova J."/>
        </authorList>
    </citation>
    <scope>NUCLEOTIDE SEQUENCE [LARGE SCALE GENOMIC DNA]</scope>
    <source>
        <strain evidence="2">cv. Tatra</strain>
        <tissue evidence="1">Young leaves</tissue>
    </source>
</reference>